<dbReference type="AlphaFoldDB" id="A0A5N6S1T7"/>
<reference evidence="3 4" key="1">
    <citation type="submission" date="2018-04" db="EMBL/GenBank/DDBJ databases">
        <authorList>
            <person name="Eckel V.P."/>
            <person name="Vogel R.F."/>
        </authorList>
    </citation>
    <scope>NUCLEOTIDE SEQUENCE [LARGE SCALE GENOMIC DNA]</scope>
    <source>
        <strain evidence="4">TMW 2.1764</strain>
    </source>
</reference>
<dbReference type="SUPFAM" id="SSF75304">
    <property type="entry name" value="Amidase signature (AS) enzymes"/>
    <property type="match status" value="1"/>
</dbReference>
<feature type="domain" description="Amidase" evidence="2">
    <location>
        <begin position="36"/>
        <end position="462"/>
    </location>
</feature>
<comment type="similarity">
    <text evidence="1">Belongs to the amidase family.</text>
</comment>
<organism evidence="3 4">
    <name type="scientific">Bifidobacterium tibiigranuli</name>
    <dbReference type="NCBI Taxonomy" id="2172043"/>
    <lineage>
        <taxon>Bacteria</taxon>
        <taxon>Bacillati</taxon>
        <taxon>Actinomycetota</taxon>
        <taxon>Actinomycetes</taxon>
        <taxon>Bifidobacteriales</taxon>
        <taxon>Bifidobacteriaceae</taxon>
        <taxon>Bifidobacterium</taxon>
    </lineage>
</organism>
<name>A0A5N6S1T7_9BIFI</name>
<gene>
    <name evidence="3" type="ORF">DDE84_06250</name>
</gene>
<evidence type="ECO:0000256" key="1">
    <source>
        <dbReference type="ARBA" id="ARBA00009199"/>
    </source>
</evidence>
<comment type="caution">
    <text evidence="3">The sequence shown here is derived from an EMBL/GenBank/DDBJ whole genome shotgun (WGS) entry which is preliminary data.</text>
</comment>
<dbReference type="Pfam" id="PF01425">
    <property type="entry name" value="Amidase"/>
    <property type="match status" value="1"/>
</dbReference>
<dbReference type="EMBL" id="QDAG01000005">
    <property type="protein sequence ID" value="KAE8128478.1"/>
    <property type="molecule type" value="Genomic_DNA"/>
</dbReference>
<evidence type="ECO:0000313" key="3">
    <source>
        <dbReference type="EMBL" id="KAE8128478.1"/>
    </source>
</evidence>
<evidence type="ECO:0000313" key="4">
    <source>
        <dbReference type="Proteomes" id="UP000325415"/>
    </source>
</evidence>
<dbReference type="Proteomes" id="UP000325415">
    <property type="component" value="Unassembled WGS sequence"/>
</dbReference>
<dbReference type="InterPro" id="IPR020556">
    <property type="entry name" value="Amidase_CS"/>
</dbReference>
<dbReference type="Gene3D" id="3.90.1300.10">
    <property type="entry name" value="Amidase signature (AS) domain"/>
    <property type="match status" value="1"/>
</dbReference>
<dbReference type="PANTHER" id="PTHR11895">
    <property type="entry name" value="TRANSAMIDASE"/>
    <property type="match status" value="1"/>
</dbReference>
<protein>
    <submittedName>
        <fullName evidence="3">Amidase</fullName>
    </submittedName>
</protein>
<accession>A0A5N6S1T7</accession>
<dbReference type="PROSITE" id="PS00571">
    <property type="entry name" value="AMIDASES"/>
    <property type="match status" value="1"/>
</dbReference>
<proteinExistence type="inferred from homology"/>
<dbReference type="InterPro" id="IPR023631">
    <property type="entry name" value="Amidase_dom"/>
</dbReference>
<sequence>MAEDPIERKVMSDELYTWSASRLAKAITGREVSAQEALASSLERIDEVNPALNAVVDVYREEAVRQAEATDQYLAAGFSLGPLGGVPTLIKDNVRTAGHPATNGIPSRANILSPADDPVVENIRRGGANVIGRTNVPPWCWEWFCTNELWGTTFNARNHDLTPGGSSGGAGSAVAAGIVPIAHGNDIAGSVRYPAYANGIVGLRPTVGAVPGKDYTPEDPALSVQLFAVQGPLARTVQDAKLGFDVMRGYSWRDPVTVPQVDLPAGARHVGVYRGTEIVPLAPEVGQALDAAIAALESRGYVVEEIKTDVFQQMFELEMLLTFQEFVQSGSSHIIEGGEIMRKGLEGWSAVVEDLFGTGFQLDLKSYGRTLARRGTVIRTLQGLLERTPIILTPSSAEVPFLHDEDQDTPVSRKHDIVLAQWPMCGTPVVGFPGLVVPTNVVAKDVPLGVHLISRRFGENDLFAAGQALEDAFGPASVS</sequence>
<dbReference type="InterPro" id="IPR036928">
    <property type="entry name" value="AS_sf"/>
</dbReference>
<dbReference type="PANTHER" id="PTHR11895:SF7">
    <property type="entry name" value="GLUTAMYL-TRNA(GLN) AMIDOTRANSFERASE SUBUNIT A, MITOCHONDRIAL"/>
    <property type="match status" value="1"/>
</dbReference>
<evidence type="ECO:0000259" key="2">
    <source>
        <dbReference type="Pfam" id="PF01425"/>
    </source>
</evidence>
<keyword evidence="4" id="KW-1185">Reference proteome</keyword>
<dbReference type="NCBIfam" id="NF005687">
    <property type="entry name" value="PRK07487.1"/>
    <property type="match status" value="1"/>
</dbReference>
<dbReference type="InterPro" id="IPR000120">
    <property type="entry name" value="Amidase"/>
</dbReference>
<dbReference type="GO" id="GO:0003824">
    <property type="term" value="F:catalytic activity"/>
    <property type="evidence" value="ECO:0007669"/>
    <property type="project" value="InterPro"/>
</dbReference>